<dbReference type="KEGG" id="paj:PAJ_1779"/>
<protein>
    <recommendedName>
        <fullName evidence="3">DUF5672 domain-containing protein</fullName>
    </recommendedName>
</protein>
<gene>
    <name evidence="1" type="ordered locus">PAJ_1779</name>
</gene>
<dbReference type="RefSeq" id="WP_014594067.1">
    <property type="nucleotide sequence ID" value="NC_017531.2"/>
</dbReference>
<dbReference type="HOGENOM" id="CLU_1061076_0_0_6"/>
<accession>A0A0H3KXF1</accession>
<evidence type="ECO:0000313" key="2">
    <source>
        <dbReference type="Proteomes" id="UP000006690"/>
    </source>
</evidence>
<evidence type="ECO:0008006" key="3">
    <source>
        <dbReference type="Google" id="ProtNLM"/>
    </source>
</evidence>
<name>A0A0H3KXF1_PANAA</name>
<proteinExistence type="predicted"/>
<dbReference type="EMBL" id="AP012032">
    <property type="protein sequence ID" value="BAK11859.1"/>
    <property type="molecule type" value="Genomic_DNA"/>
</dbReference>
<dbReference type="AlphaFoldDB" id="A0A0H3KXF1"/>
<organism evidence="1 2">
    <name type="scientific">Pantoea ananatis (strain AJ13355)</name>
    <dbReference type="NCBI Taxonomy" id="932677"/>
    <lineage>
        <taxon>Bacteria</taxon>
        <taxon>Pseudomonadati</taxon>
        <taxon>Pseudomonadota</taxon>
        <taxon>Gammaproteobacteria</taxon>
        <taxon>Enterobacterales</taxon>
        <taxon>Erwiniaceae</taxon>
        <taxon>Pantoea</taxon>
    </lineage>
</organism>
<sequence>MLDTYDHLFLIPMKDVDIELINKVSDLYCEKSRRLSFLISLPNKKSADFCRSFFDKNENVLIIHPDSQLDRTAHWKFLVDNATRNFNFKTFSFYFCGDDLLLENFPSLEMDSDLYINDYFINSWMKLKENTSEKELNIKSAEQIIKTNFIKGRPLLAPLQKIIFSKKTIHKIYFKEKYGYVSDQLMIYNLMESGFKIKFIKSPFYKLNEKKRAYLNTLSIFEIIKQQVYLYRKIKCYVGIPMIVLRTIVKFCIIDNLKKHIP</sequence>
<reference evidence="2" key="1">
    <citation type="journal article" date="2012" name="Appl. Microbiol. Biotechnol.">
        <title>The complete genome sequence of Pantoea ananatis AJ13355, an organism with great biotechnological potential.</title>
        <authorList>
            <person name="Hara Y."/>
            <person name="Kadotani N."/>
            <person name="Izui H."/>
            <person name="Katashkina J.I."/>
            <person name="Kuvaeva T.M."/>
            <person name="Andreeva I.G."/>
            <person name="Golubeva L.I."/>
            <person name="Malko D.B."/>
            <person name="Makeev V.J."/>
            <person name="Mashko S.V."/>
            <person name="Kozlov Y.I."/>
        </authorList>
    </citation>
    <scope>NUCLEOTIDE SEQUENCE [LARGE SCALE GENOMIC DNA]</scope>
    <source>
        <strain evidence="2">AJ13355</strain>
    </source>
</reference>
<dbReference type="Proteomes" id="UP000006690">
    <property type="component" value="Chromosome"/>
</dbReference>
<evidence type="ECO:0000313" key="1">
    <source>
        <dbReference type="EMBL" id="BAK11859.1"/>
    </source>
</evidence>